<dbReference type="PANTHER" id="PTHR43334:SF1">
    <property type="entry name" value="3-HYDROXYPROPIONATE--COA LIGASE [ADP-FORMING]"/>
    <property type="match status" value="1"/>
</dbReference>
<evidence type="ECO:0000256" key="2">
    <source>
        <dbReference type="ARBA" id="ARBA00022741"/>
    </source>
</evidence>
<gene>
    <name evidence="6" type="ORF">H8D96_03640</name>
</gene>
<accession>A0A8J6NS85</accession>
<dbReference type="PANTHER" id="PTHR43334">
    <property type="entry name" value="ACETATE--COA LIGASE [ADP-FORMING]"/>
    <property type="match status" value="1"/>
</dbReference>
<evidence type="ECO:0000259" key="5">
    <source>
        <dbReference type="PROSITE" id="PS50975"/>
    </source>
</evidence>
<comment type="caution">
    <text evidence="6">The sequence shown here is derived from an EMBL/GenBank/DDBJ whole genome shotgun (WGS) entry which is preliminary data.</text>
</comment>
<evidence type="ECO:0000313" key="6">
    <source>
        <dbReference type="EMBL" id="MBC8430993.1"/>
    </source>
</evidence>
<keyword evidence="2 4" id="KW-0547">Nucleotide-binding</keyword>
<feature type="domain" description="ATP-grasp" evidence="5">
    <location>
        <begin position="30"/>
        <end position="67"/>
    </location>
</feature>
<sequence>MTSVKNLEATEIINKAVARGQMALSEYDAKRFLLRFGIPISRETVAHSANSAAVEAKKIGFPVVLKACGANLFHKTELGGIALNLSALPKVHGKAGLINPLSSK</sequence>
<organism evidence="6 7">
    <name type="scientific">Candidatus Desulfatibia vada</name>
    <dbReference type="NCBI Taxonomy" id="2841696"/>
    <lineage>
        <taxon>Bacteria</taxon>
        <taxon>Pseudomonadati</taxon>
        <taxon>Thermodesulfobacteriota</taxon>
        <taxon>Desulfobacteria</taxon>
        <taxon>Desulfobacterales</taxon>
        <taxon>Desulfobacterales incertae sedis</taxon>
        <taxon>Candidatus Desulfatibia</taxon>
    </lineage>
</organism>
<dbReference type="GO" id="GO:0046872">
    <property type="term" value="F:metal ion binding"/>
    <property type="evidence" value="ECO:0007669"/>
    <property type="project" value="InterPro"/>
</dbReference>
<dbReference type="GO" id="GO:0016874">
    <property type="term" value="F:ligase activity"/>
    <property type="evidence" value="ECO:0007669"/>
    <property type="project" value="UniProtKB-KW"/>
</dbReference>
<dbReference type="AlphaFoldDB" id="A0A8J6NS85"/>
<proteinExistence type="predicted"/>
<reference evidence="6 7" key="1">
    <citation type="submission" date="2020-08" db="EMBL/GenBank/DDBJ databases">
        <title>Bridging the membrane lipid divide: bacteria of the FCB group superphylum have the potential to synthesize archaeal ether lipids.</title>
        <authorList>
            <person name="Villanueva L."/>
            <person name="Von Meijenfeldt F.A.B."/>
            <person name="Westbye A.B."/>
            <person name="Yadav S."/>
            <person name="Hopmans E.C."/>
            <person name="Dutilh B.E."/>
            <person name="Sinninghe Damste J.S."/>
        </authorList>
    </citation>
    <scope>NUCLEOTIDE SEQUENCE [LARGE SCALE GENOMIC DNA]</scope>
    <source>
        <strain evidence="6">NIOZ-UU17</strain>
    </source>
</reference>
<keyword evidence="1 6" id="KW-0436">Ligase</keyword>
<dbReference type="Pfam" id="PF13549">
    <property type="entry name" value="ATP-grasp_5"/>
    <property type="match status" value="1"/>
</dbReference>
<name>A0A8J6NS85_9BACT</name>
<dbReference type="InterPro" id="IPR013815">
    <property type="entry name" value="ATP_grasp_subdomain_1"/>
</dbReference>
<evidence type="ECO:0000256" key="1">
    <source>
        <dbReference type="ARBA" id="ARBA00022598"/>
    </source>
</evidence>
<dbReference type="SUPFAM" id="SSF56059">
    <property type="entry name" value="Glutathione synthetase ATP-binding domain-like"/>
    <property type="match status" value="1"/>
</dbReference>
<dbReference type="PROSITE" id="PS50975">
    <property type="entry name" value="ATP_GRASP"/>
    <property type="match status" value="1"/>
</dbReference>
<protein>
    <submittedName>
        <fullName evidence="6">Acetate--CoA ligase family protein</fullName>
    </submittedName>
</protein>
<dbReference type="Gene3D" id="3.30.1490.20">
    <property type="entry name" value="ATP-grasp fold, A domain"/>
    <property type="match status" value="1"/>
</dbReference>
<evidence type="ECO:0000256" key="4">
    <source>
        <dbReference type="PROSITE-ProRule" id="PRU00409"/>
    </source>
</evidence>
<dbReference type="Proteomes" id="UP000605201">
    <property type="component" value="Unassembled WGS sequence"/>
</dbReference>
<keyword evidence="3 4" id="KW-0067">ATP-binding</keyword>
<dbReference type="InterPro" id="IPR051538">
    <property type="entry name" value="Acyl-CoA_Synth/Transferase"/>
</dbReference>
<evidence type="ECO:0000256" key="3">
    <source>
        <dbReference type="ARBA" id="ARBA00022840"/>
    </source>
</evidence>
<dbReference type="GO" id="GO:0005524">
    <property type="term" value="F:ATP binding"/>
    <property type="evidence" value="ECO:0007669"/>
    <property type="project" value="UniProtKB-UniRule"/>
</dbReference>
<dbReference type="InterPro" id="IPR011761">
    <property type="entry name" value="ATP-grasp"/>
</dbReference>
<dbReference type="EMBL" id="JACNIG010000099">
    <property type="protein sequence ID" value="MBC8430993.1"/>
    <property type="molecule type" value="Genomic_DNA"/>
</dbReference>
<evidence type="ECO:0000313" key="7">
    <source>
        <dbReference type="Proteomes" id="UP000605201"/>
    </source>
</evidence>